<evidence type="ECO:0000313" key="5">
    <source>
        <dbReference type="EMBL" id="GAA4797712.1"/>
    </source>
</evidence>
<sequence>MKLLEPRPVPLGGLRAMTVRRLLPSKERRMIGAWCFVDHYGPDDVAATGGMRVAPHPHTGLQTASWIFTGTVEHRDSLGTVADVRPGELNLMTAGYGINHSEYSTADTQVLHGVQLWIALPEGHLNTEPAFENFVPPTLTFAARQGAHGADSLPLQARVFLGELSLTMGSATLQGTSPVQTFSPLLGAEILVGAPGSDPEADKNPPADAPHQHFTLTLNPTFERGILVDTGAAIVQGCRIEADQMLYLEPGSDTLAIETVGETRLIVLGGQPFGERITMWWNFIGRNHQDIADARAAWQAQVEQFEPGAEEGSVTDGALAEGATPETAAGVYPRFGGVVLLPAEYGESMPVIPAPQLPPVTLKSRGD</sequence>
<dbReference type="Proteomes" id="UP001500187">
    <property type="component" value="Unassembled WGS sequence"/>
</dbReference>
<evidence type="ECO:0000259" key="4">
    <source>
        <dbReference type="Pfam" id="PF05726"/>
    </source>
</evidence>
<dbReference type="CDD" id="cd02909">
    <property type="entry name" value="cupin_pirin_N"/>
    <property type="match status" value="1"/>
</dbReference>
<evidence type="ECO:0000313" key="6">
    <source>
        <dbReference type="Proteomes" id="UP001500187"/>
    </source>
</evidence>
<dbReference type="Pfam" id="PF05726">
    <property type="entry name" value="Pirin_C"/>
    <property type="match status" value="1"/>
</dbReference>
<dbReference type="InterPro" id="IPR014710">
    <property type="entry name" value="RmlC-like_jellyroll"/>
</dbReference>
<evidence type="ECO:0000256" key="1">
    <source>
        <dbReference type="ARBA" id="ARBA00008416"/>
    </source>
</evidence>
<proteinExistence type="inferred from homology"/>
<dbReference type="InterPro" id="IPR012093">
    <property type="entry name" value="Pirin"/>
</dbReference>
<organism evidence="5 6">
    <name type="scientific">Rothia endophytica</name>
    <dbReference type="NCBI Taxonomy" id="1324766"/>
    <lineage>
        <taxon>Bacteria</taxon>
        <taxon>Bacillati</taxon>
        <taxon>Actinomycetota</taxon>
        <taxon>Actinomycetes</taxon>
        <taxon>Micrococcales</taxon>
        <taxon>Micrococcaceae</taxon>
        <taxon>Rothia</taxon>
    </lineage>
</organism>
<dbReference type="Gene3D" id="2.60.120.10">
    <property type="entry name" value="Jelly Rolls"/>
    <property type="match status" value="1"/>
</dbReference>
<evidence type="ECO:0000259" key="3">
    <source>
        <dbReference type="Pfam" id="PF02678"/>
    </source>
</evidence>
<reference evidence="6" key="1">
    <citation type="journal article" date="2019" name="Int. J. Syst. Evol. Microbiol.">
        <title>The Global Catalogue of Microorganisms (GCM) 10K type strain sequencing project: providing services to taxonomists for standard genome sequencing and annotation.</title>
        <authorList>
            <consortium name="The Broad Institute Genomics Platform"/>
            <consortium name="The Broad Institute Genome Sequencing Center for Infectious Disease"/>
            <person name="Wu L."/>
            <person name="Ma J."/>
        </authorList>
    </citation>
    <scope>NUCLEOTIDE SEQUENCE [LARGE SCALE GENOMIC DNA]</scope>
    <source>
        <strain evidence="6">JCM 18541</strain>
    </source>
</reference>
<comment type="similarity">
    <text evidence="1 2">Belongs to the pirin family.</text>
</comment>
<dbReference type="InterPro" id="IPR008778">
    <property type="entry name" value="Pirin_C_dom"/>
</dbReference>
<protein>
    <submittedName>
        <fullName evidence="5">Pirin family protein</fullName>
    </submittedName>
</protein>
<evidence type="ECO:0000256" key="2">
    <source>
        <dbReference type="RuleBase" id="RU003457"/>
    </source>
</evidence>
<accession>A0ABP9BQJ7</accession>
<dbReference type="SUPFAM" id="SSF51182">
    <property type="entry name" value="RmlC-like cupins"/>
    <property type="match status" value="1"/>
</dbReference>
<dbReference type="InterPro" id="IPR011051">
    <property type="entry name" value="RmlC_Cupin_sf"/>
</dbReference>
<dbReference type="InterPro" id="IPR003829">
    <property type="entry name" value="Pirin_N_dom"/>
</dbReference>
<feature type="domain" description="Pirin C-terminal" evidence="4">
    <location>
        <begin position="210"/>
        <end position="300"/>
    </location>
</feature>
<comment type="caution">
    <text evidence="5">The sequence shown here is derived from an EMBL/GenBank/DDBJ whole genome shotgun (WGS) entry which is preliminary data.</text>
</comment>
<keyword evidence="6" id="KW-1185">Reference proteome</keyword>
<feature type="domain" description="Pirin N-terminal" evidence="3">
    <location>
        <begin position="18"/>
        <end position="118"/>
    </location>
</feature>
<dbReference type="Pfam" id="PF02678">
    <property type="entry name" value="Pirin"/>
    <property type="match status" value="1"/>
</dbReference>
<dbReference type="EMBL" id="BAABKP010000003">
    <property type="protein sequence ID" value="GAA4797712.1"/>
    <property type="molecule type" value="Genomic_DNA"/>
</dbReference>
<dbReference type="PIRSF" id="PIRSF006232">
    <property type="entry name" value="Pirin"/>
    <property type="match status" value="1"/>
</dbReference>
<name>A0ABP9BQJ7_9MICC</name>
<dbReference type="RefSeq" id="WP_345446411.1">
    <property type="nucleotide sequence ID" value="NZ_BAABKP010000003.1"/>
</dbReference>
<gene>
    <name evidence="5" type="ORF">GCM10023352_16650</name>
</gene>
<dbReference type="PANTHER" id="PTHR13903">
    <property type="entry name" value="PIRIN-RELATED"/>
    <property type="match status" value="1"/>
</dbReference>
<dbReference type="PANTHER" id="PTHR13903:SF8">
    <property type="entry name" value="PIRIN"/>
    <property type="match status" value="1"/>
</dbReference>